<dbReference type="GO" id="GO:0016853">
    <property type="term" value="F:isomerase activity"/>
    <property type="evidence" value="ECO:0007669"/>
    <property type="project" value="UniProtKB-KW"/>
</dbReference>
<reference evidence="3 4" key="2">
    <citation type="submission" date="2024-05" db="EMBL/GenBank/DDBJ databases">
        <authorList>
            <person name="Chen Y."/>
            <person name="Shah S."/>
            <person name="Dougan E. K."/>
            <person name="Thang M."/>
            <person name="Chan C."/>
        </authorList>
    </citation>
    <scope>NUCLEOTIDE SEQUENCE [LARGE SCALE GENOMIC DNA]</scope>
</reference>
<dbReference type="Proteomes" id="UP001152797">
    <property type="component" value="Unassembled WGS sequence"/>
</dbReference>
<dbReference type="EMBL" id="CAMXCT020000749">
    <property type="protein sequence ID" value="CAL1136170.1"/>
    <property type="molecule type" value="Genomic_DNA"/>
</dbReference>
<feature type="non-terminal residue" evidence="2">
    <location>
        <position position="1"/>
    </location>
</feature>
<gene>
    <name evidence="2" type="ORF">C1SCF055_LOCUS10459</name>
</gene>
<evidence type="ECO:0000256" key="1">
    <source>
        <dbReference type="SAM" id="MobiDB-lite"/>
    </source>
</evidence>
<feature type="region of interest" description="Disordered" evidence="1">
    <location>
        <begin position="20"/>
        <end position="45"/>
    </location>
</feature>
<sequence>GQSASVALAVELAKISAATQCKHEKSRNPVSRRTKESTASVSVASAHEELKAILGRLEGKSGQDRICTPDMTRR</sequence>
<dbReference type="OrthoDB" id="2530521at2759"/>
<comment type="caution">
    <text evidence="2">The sequence shown here is derived from an EMBL/GenBank/DDBJ whole genome shotgun (WGS) entry which is preliminary data.</text>
</comment>
<dbReference type="EMBL" id="CAMXCT010000749">
    <property type="protein sequence ID" value="CAI3982795.1"/>
    <property type="molecule type" value="Genomic_DNA"/>
</dbReference>
<dbReference type="EMBL" id="CAMXCT030000749">
    <property type="protein sequence ID" value="CAL4770107.1"/>
    <property type="molecule type" value="Genomic_DNA"/>
</dbReference>
<evidence type="ECO:0000313" key="2">
    <source>
        <dbReference type="EMBL" id="CAI3982795.1"/>
    </source>
</evidence>
<evidence type="ECO:0000313" key="3">
    <source>
        <dbReference type="EMBL" id="CAL4770107.1"/>
    </source>
</evidence>
<organism evidence="2">
    <name type="scientific">Cladocopium goreaui</name>
    <dbReference type="NCBI Taxonomy" id="2562237"/>
    <lineage>
        <taxon>Eukaryota</taxon>
        <taxon>Sar</taxon>
        <taxon>Alveolata</taxon>
        <taxon>Dinophyceae</taxon>
        <taxon>Suessiales</taxon>
        <taxon>Symbiodiniaceae</taxon>
        <taxon>Cladocopium</taxon>
    </lineage>
</organism>
<accession>A0A9P1C1X6</accession>
<dbReference type="AlphaFoldDB" id="A0A9P1C1X6"/>
<proteinExistence type="predicted"/>
<reference evidence="2" key="1">
    <citation type="submission" date="2022-10" db="EMBL/GenBank/DDBJ databases">
        <authorList>
            <person name="Chen Y."/>
            <person name="Dougan E. K."/>
            <person name="Chan C."/>
            <person name="Rhodes N."/>
            <person name="Thang M."/>
        </authorList>
    </citation>
    <scope>NUCLEOTIDE SEQUENCE</scope>
</reference>
<name>A0A9P1C1X6_9DINO</name>
<keyword evidence="3" id="KW-0413">Isomerase</keyword>
<keyword evidence="4" id="KW-1185">Reference proteome</keyword>
<protein>
    <submittedName>
        <fullName evidence="3">Peptidylprolyl isomerase</fullName>
    </submittedName>
</protein>
<evidence type="ECO:0000313" key="4">
    <source>
        <dbReference type="Proteomes" id="UP001152797"/>
    </source>
</evidence>